<feature type="compositionally biased region" description="Basic and acidic residues" evidence="1">
    <location>
        <begin position="50"/>
        <end position="59"/>
    </location>
</feature>
<dbReference type="SMART" id="SM00052">
    <property type="entry name" value="EAL"/>
    <property type="match status" value="1"/>
</dbReference>
<name>A0A1C4VX40_9ACTN</name>
<feature type="transmembrane region" description="Helical" evidence="2">
    <location>
        <begin position="205"/>
        <end position="230"/>
    </location>
</feature>
<evidence type="ECO:0000259" key="4">
    <source>
        <dbReference type="PROSITE" id="PS50887"/>
    </source>
</evidence>
<feature type="transmembrane region" description="Helical" evidence="2">
    <location>
        <begin position="175"/>
        <end position="199"/>
    </location>
</feature>
<dbReference type="CDD" id="cd01949">
    <property type="entry name" value="GGDEF"/>
    <property type="match status" value="1"/>
</dbReference>
<evidence type="ECO:0000256" key="2">
    <source>
        <dbReference type="SAM" id="Phobius"/>
    </source>
</evidence>
<dbReference type="Pfam" id="PF00990">
    <property type="entry name" value="GGDEF"/>
    <property type="match status" value="1"/>
</dbReference>
<dbReference type="InterPro" id="IPR029787">
    <property type="entry name" value="Nucleotide_cyclase"/>
</dbReference>
<evidence type="ECO:0000313" key="5">
    <source>
        <dbReference type="EMBL" id="SCE88395.1"/>
    </source>
</evidence>
<evidence type="ECO:0000256" key="1">
    <source>
        <dbReference type="SAM" id="MobiDB-lite"/>
    </source>
</evidence>
<evidence type="ECO:0000313" key="6">
    <source>
        <dbReference type="Proteomes" id="UP000199375"/>
    </source>
</evidence>
<dbReference type="Gene3D" id="3.30.70.270">
    <property type="match status" value="1"/>
</dbReference>
<gene>
    <name evidence="5" type="ORF">GA0070558_111188</name>
</gene>
<dbReference type="PROSITE" id="PS50883">
    <property type="entry name" value="EAL"/>
    <property type="match status" value="1"/>
</dbReference>
<feature type="transmembrane region" description="Helical" evidence="2">
    <location>
        <begin position="144"/>
        <end position="163"/>
    </location>
</feature>
<dbReference type="GO" id="GO:0071111">
    <property type="term" value="F:cyclic-guanylate-specific phosphodiesterase activity"/>
    <property type="evidence" value="ECO:0007669"/>
    <property type="project" value="InterPro"/>
</dbReference>
<dbReference type="SUPFAM" id="SSF141868">
    <property type="entry name" value="EAL domain-like"/>
    <property type="match status" value="1"/>
</dbReference>
<dbReference type="InterPro" id="IPR000160">
    <property type="entry name" value="GGDEF_dom"/>
</dbReference>
<feature type="region of interest" description="Disordered" evidence="1">
    <location>
        <begin position="1"/>
        <end position="59"/>
    </location>
</feature>
<feature type="domain" description="GGDEF" evidence="4">
    <location>
        <begin position="466"/>
        <end position="605"/>
    </location>
</feature>
<dbReference type="PROSITE" id="PS50887">
    <property type="entry name" value="GGDEF"/>
    <property type="match status" value="1"/>
</dbReference>
<dbReference type="Pfam" id="PF00563">
    <property type="entry name" value="EAL"/>
    <property type="match status" value="1"/>
</dbReference>
<dbReference type="InterPro" id="IPR050706">
    <property type="entry name" value="Cyclic-di-GMP_PDE-like"/>
</dbReference>
<dbReference type="InterPro" id="IPR043128">
    <property type="entry name" value="Rev_trsase/Diguanyl_cyclase"/>
</dbReference>
<keyword evidence="2" id="KW-0812">Transmembrane</keyword>
<evidence type="ECO:0000259" key="3">
    <source>
        <dbReference type="PROSITE" id="PS50883"/>
    </source>
</evidence>
<keyword evidence="2" id="KW-0472">Membrane</keyword>
<dbReference type="PANTHER" id="PTHR33121:SF70">
    <property type="entry name" value="SIGNALING PROTEIN YKOW"/>
    <property type="match status" value="1"/>
</dbReference>
<proteinExistence type="predicted"/>
<dbReference type="PANTHER" id="PTHR33121">
    <property type="entry name" value="CYCLIC DI-GMP PHOSPHODIESTERASE PDEF"/>
    <property type="match status" value="1"/>
</dbReference>
<dbReference type="InterPro" id="IPR001633">
    <property type="entry name" value="EAL_dom"/>
</dbReference>
<feature type="transmembrane region" description="Helical" evidence="2">
    <location>
        <begin position="63"/>
        <end position="84"/>
    </location>
</feature>
<sequence>MTSARADDPLGLPEPASADPGPSGRAGTESDPQARAGTESGPPGRGTAGDPDRSAERSTPHRVLALTVAVALTALVAAAIGLTLPTHLPPDDPLPAPARFGIGVAVVVVAQLARLRFRTASGMVSTTWGEAALVVGLHLVPAGWLPATTLVGAGLAWALLSLAADRQPPLETVRIAASLSAATALAVAVTSALGAPLLATPTPELALALAAGAVTYLLATAWLGGVAVALRHGVPMGPPLLAALRAKLLMFVGNVAVGLAAVALLELDARWLLAFPPVLWLLQQTYRHRLRADQERRTWRAFAEATAALNQLDERGVATAAVTGALTLFGAELVDVDVARGDGRWRRYRGDSGGRVTDREIDPPTGSAAGPHELVRPLTVGSSRVGELRVRFPGSAPPDAREQDAAAAYSDALAAALHDAATHRELRLVTARSSYEAVHDPLTGLLNRAAMLGKGDQALRQRAHDHPVALLLLDIDQFKEVNDTLGHAAGDQLLRLTANRLGALTRSGDLLGRLGGDEFALLLTSVPVVGARTAPMAYALRQAREIAERLAAPTEVAGVRMSVEVSVGVVVADAGTADLTELLRRADIAMYQAKEGGGSVAAYDSSKDAASTDQLALLAELREALAADDQLVLALQPAVDLATGAPTGVEALIRWRHPRRGWLGPGDFIRPVENSEQLGTFTRYVLDKALTVAAEWARAGLDVPISVNLSARSLLDPRLPAEIGEALRRHQVPPQRLVLEITETVVMSELEVIDEVLATLRSMGVQLAVDDFGTGFSSLAFVTRIAVDELKVDRSFVIRMADSPEAAAIVRATVGLAHELGLRVVAEGVETAEQRLALAELGCTAAQGYHFFKPMPADKISAVLGSLVDTSQANVVPLRADGAS</sequence>
<feature type="domain" description="EAL" evidence="3">
    <location>
        <begin position="614"/>
        <end position="868"/>
    </location>
</feature>
<keyword evidence="2" id="KW-1133">Transmembrane helix</keyword>
<feature type="transmembrane region" description="Helical" evidence="2">
    <location>
        <begin position="242"/>
        <end position="263"/>
    </location>
</feature>
<dbReference type="SUPFAM" id="SSF55073">
    <property type="entry name" value="Nucleotide cyclase"/>
    <property type="match status" value="1"/>
</dbReference>
<dbReference type="SMART" id="SM00267">
    <property type="entry name" value="GGDEF"/>
    <property type="match status" value="1"/>
</dbReference>
<dbReference type="InterPro" id="IPR035919">
    <property type="entry name" value="EAL_sf"/>
</dbReference>
<protein>
    <submittedName>
        <fullName evidence="5">Diguanylate cyclase/phosphodiesterase</fullName>
    </submittedName>
</protein>
<dbReference type="NCBIfam" id="TIGR00254">
    <property type="entry name" value="GGDEF"/>
    <property type="match status" value="1"/>
</dbReference>
<dbReference type="Proteomes" id="UP000199375">
    <property type="component" value="Unassembled WGS sequence"/>
</dbReference>
<organism evidence="5 6">
    <name type="scientific">Micromonospora haikouensis</name>
    <dbReference type="NCBI Taxonomy" id="686309"/>
    <lineage>
        <taxon>Bacteria</taxon>
        <taxon>Bacillati</taxon>
        <taxon>Actinomycetota</taxon>
        <taxon>Actinomycetes</taxon>
        <taxon>Micromonosporales</taxon>
        <taxon>Micromonosporaceae</taxon>
        <taxon>Micromonospora</taxon>
    </lineage>
</organism>
<dbReference type="Gene3D" id="3.20.20.450">
    <property type="entry name" value="EAL domain"/>
    <property type="match status" value="1"/>
</dbReference>
<dbReference type="EMBL" id="FMCW01000011">
    <property type="protein sequence ID" value="SCE88395.1"/>
    <property type="molecule type" value="Genomic_DNA"/>
</dbReference>
<dbReference type="AlphaFoldDB" id="A0A1C4VX40"/>
<accession>A0A1C4VX40</accession>
<reference evidence="5 6" key="1">
    <citation type="submission" date="2016-06" db="EMBL/GenBank/DDBJ databases">
        <authorList>
            <person name="Kjaerup R.B."/>
            <person name="Dalgaard T.S."/>
            <person name="Juul-Madsen H.R."/>
        </authorList>
    </citation>
    <scope>NUCLEOTIDE SEQUENCE [LARGE SCALE GENOMIC DNA]</scope>
    <source>
        <strain evidence="5 6">DSM 45626</strain>
    </source>
</reference>
<dbReference type="CDD" id="cd01948">
    <property type="entry name" value="EAL"/>
    <property type="match status" value="1"/>
</dbReference>